<dbReference type="EMBL" id="JACAGC010000008">
    <property type="protein sequence ID" value="KAF6351569.1"/>
    <property type="molecule type" value="Genomic_DNA"/>
</dbReference>
<evidence type="ECO:0000313" key="1">
    <source>
        <dbReference type="EMBL" id="KAF6351569.1"/>
    </source>
</evidence>
<protein>
    <submittedName>
        <fullName evidence="1">Uncharacterized protein</fullName>
    </submittedName>
</protein>
<gene>
    <name evidence="1" type="ORF">mRhiFer1_010090</name>
</gene>
<name>A0A7J7XPJ0_RHIFE</name>
<sequence length="191" mass="21434">MTGVLIRKENTKRDAERGCCVNGHTETRGRNAVCRRRRGTDWSDSYKPRHWQGLRIASHHQKPYSFQGEHGPTHTLISDIRPPEYETTNVCGFKVPSLWSFVMAASPGTLTRRGPKHPVLGPGSLHGCGTDLVVLCWFLLTLHRESGDPAPQHTREFSVLSKTWGLWADALSKAGAGLKYSFIHRYPAPHQ</sequence>
<accession>A0A7J7XPJ0</accession>
<dbReference type="Proteomes" id="UP000585614">
    <property type="component" value="Unassembled WGS sequence"/>
</dbReference>
<dbReference type="AlphaFoldDB" id="A0A7J7XPJ0"/>
<comment type="caution">
    <text evidence="1">The sequence shown here is derived from an EMBL/GenBank/DDBJ whole genome shotgun (WGS) entry which is preliminary data.</text>
</comment>
<organism evidence="1 2">
    <name type="scientific">Rhinolophus ferrumequinum</name>
    <name type="common">Greater horseshoe bat</name>
    <dbReference type="NCBI Taxonomy" id="59479"/>
    <lineage>
        <taxon>Eukaryota</taxon>
        <taxon>Metazoa</taxon>
        <taxon>Chordata</taxon>
        <taxon>Craniata</taxon>
        <taxon>Vertebrata</taxon>
        <taxon>Euteleostomi</taxon>
        <taxon>Mammalia</taxon>
        <taxon>Eutheria</taxon>
        <taxon>Laurasiatheria</taxon>
        <taxon>Chiroptera</taxon>
        <taxon>Yinpterochiroptera</taxon>
        <taxon>Rhinolophoidea</taxon>
        <taxon>Rhinolophidae</taxon>
        <taxon>Rhinolophinae</taxon>
        <taxon>Rhinolophus</taxon>
    </lineage>
</organism>
<reference evidence="1 2" key="1">
    <citation type="journal article" date="2020" name="Nature">
        <title>Six reference-quality genomes reveal evolution of bat adaptations.</title>
        <authorList>
            <person name="Jebb D."/>
            <person name="Huang Z."/>
            <person name="Pippel M."/>
            <person name="Hughes G.M."/>
            <person name="Lavrichenko K."/>
            <person name="Devanna P."/>
            <person name="Winkler S."/>
            <person name="Jermiin L.S."/>
            <person name="Skirmuntt E.C."/>
            <person name="Katzourakis A."/>
            <person name="Burkitt-Gray L."/>
            <person name="Ray D.A."/>
            <person name="Sullivan K.A.M."/>
            <person name="Roscito J.G."/>
            <person name="Kirilenko B.M."/>
            <person name="Davalos L.M."/>
            <person name="Corthals A.P."/>
            <person name="Power M.L."/>
            <person name="Jones G."/>
            <person name="Ransome R.D."/>
            <person name="Dechmann D.K.N."/>
            <person name="Locatelli A.G."/>
            <person name="Puechmaille S.J."/>
            <person name="Fedrigo O."/>
            <person name="Jarvis E.D."/>
            <person name="Hiller M."/>
            <person name="Vernes S.C."/>
            <person name="Myers E.W."/>
            <person name="Teeling E.C."/>
        </authorList>
    </citation>
    <scope>NUCLEOTIDE SEQUENCE [LARGE SCALE GENOMIC DNA]</scope>
    <source>
        <strain evidence="1">MRhiFer1</strain>
        <tissue evidence="1">Lung</tissue>
    </source>
</reference>
<evidence type="ECO:0000313" key="2">
    <source>
        <dbReference type="Proteomes" id="UP000585614"/>
    </source>
</evidence>
<proteinExistence type="predicted"/>